<feature type="region of interest" description="Disordered" evidence="1">
    <location>
        <begin position="504"/>
        <end position="523"/>
    </location>
</feature>
<feature type="compositionally biased region" description="Low complexity" evidence="1">
    <location>
        <begin position="1398"/>
        <end position="1431"/>
    </location>
</feature>
<feature type="compositionally biased region" description="Basic and acidic residues" evidence="1">
    <location>
        <begin position="593"/>
        <end position="621"/>
    </location>
</feature>
<feature type="compositionally biased region" description="Polar residues" evidence="1">
    <location>
        <begin position="1239"/>
        <end position="1250"/>
    </location>
</feature>
<keyword evidence="3" id="KW-1185">Reference proteome</keyword>
<comment type="caution">
    <text evidence="2">The sequence shown here is derived from an EMBL/GenBank/DDBJ whole genome shotgun (WGS) entry which is preliminary data.</text>
</comment>
<proteinExistence type="predicted"/>
<feature type="compositionally biased region" description="Low complexity" evidence="1">
    <location>
        <begin position="433"/>
        <end position="458"/>
    </location>
</feature>
<feature type="compositionally biased region" description="Basic and acidic residues" evidence="1">
    <location>
        <begin position="1344"/>
        <end position="1354"/>
    </location>
</feature>
<feature type="region of interest" description="Disordered" evidence="1">
    <location>
        <begin position="538"/>
        <end position="654"/>
    </location>
</feature>
<organism evidence="2 3">
    <name type="scientific">Gambusia affinis</name>
    <name type="common">Western mosquitofish</name>
    <name type="synonym">Heterandria affinis</name>
    <dbReference type="NCBI Taxonomy" id="33528"/>
    <lineage>
        <taxon>Eukaryota</taxon>
        <taxon>Metazoa</taxon>
        <taxon>Chordata</taxon>
        <taxon>Craniata</taxon>
        <taxon>Vertebrata</taxon>
        <taxon>Euteleostomi</taxon>
        <taxon>Actinopterygii</taxon>
        <taxon>Neopterygii</taxon>
        <taxon>Teleostei</taxon>
        <taxon>Neoteleostei</taxon>
        <taxon>Acanthomorphata</taxon>
        <taxon>Ovalentaria</taxon>
        <taxon>Atherinomorphae</taxon>
        <taxon>Cyprinodontiformes</taxon>
        <taxon>Poeciliidae</taxon>
        <taxon>Poeciliinae</taxon>
        <taxon>Gambusia</taxon>
    </lineage>
</organism>
<sequence>MSNRDSLGVGELLPQDVIHVFALDKHSRRGRKKRTRTFGRAFSWFKRKKRKNNNFSNGQNHGMGPPLDLDLDRRHSGHHGGHKGGQKSGKQTHQHGNSHAVPKLNDDDKTPAPPQFQENVFIESSRSKYMEDLHTEALEGLKMMQEEENSNGLEYQDNESTVSTVTVQTDGESAGFVTDSTIPDTSSVISRQSSVSARSSRSGLTRQASTFRPLSSGKKSEKSKTRKRHRRTVAGIPRHVQKEFGLDRVGWTLTQQLDEEQLFNGDTDNSPLTVGPESPEELGSSPQTSNIIHPLSKEKVAQLNAAHAAHRDDLALLHRFTPLSEDVQRPRSLAVPWMTTASSLQQKPPSPVMTMSPQATYMSKIIPNAVLLPSIDVVEISRSRSRSSVRTVSKSSLLVSSPAPSRASSRASSSRTTSSNITSASRYNGPTLSDTSCYSNSDSSETLVSDSSTISSNSRQKMHHNVDTSAKHYKVNNNSSNGNFNSKVLIKGEQKDGQVVRSLSVIKSKVAPPPPSRSYSLHIKMKRRSQDLVELPIEPSSSSKEKENHKPGSSPLPSSCVDSPGYHGDTSSLDDSTGSTLFALKKSQLPAPKMEDSKKAAGTDCKDASEEEQKQFQENKHTRLLSPSSGYSSQDGTSPQQPPSTSPKHKKGFFTKLQKLFSGPNSSSLAPAVLTQTEIAEPKHDTVSVSPSVQTLRELFNIPPPPKVHAPPPPPPEVWAHSKRTFELLLGPPAPENPIAIIKKNPKDRRQQRQSPSVSREGSVKSFAVERKHKNTAVTVEPINESLEAKKVQESGILNAEIHKEKIERLSPDGDLKGNVKEEKESVCDIINGILVKDIEKRERIGQKTSSQAADGMTNTATLTTISSVNISSSVSGPLILSTIQTTEASRSVQVVSPESSWPPPPPPMAQVSINGADGLDFPLPPPPFFSEEGMISPVQVPPNRNSYGCKSSSGAVISRQDVKGDCIEVPPSPAIPPPPPYTAPLPPTTETEKGSVPPKESSVSASPVKEVHLPTAVEVSKDFTLQHTQETFYATEQAGPLRKYVAPQSIPPLPTQLQPSEQEIDPPDKSSPPKTETKELPNSILIPHQCIPPPPPIEPLLKSSTDHSRTDEAPILPPSEFRNASSLKEEEEIVSTQPINIPLPPPLPAQIPVNSNHKYGPPSIENQHQTTACASDLHREQSNVITPSLLKMVKLRSVENSLEPLETQEQASSKSILKDPSSTITSSLLQMVKLRSMNNSPEPTETSTGVKEEPTPSFLQKVKLRSINNSPEPAEVAKDSGEASVSSATPSSLQTVMLQAINNSPEPPEATKDASESSVSDATPSSLQKVKLQAINNSPEPAEEVKDATKESVKNSPEPLEAKDQPKPEAPVNQQLPTSSSTSEAPQKPIRKSLIMTYPTSTSPPATITSPPTLSQSVVVSTVTAPTVVSPKKESPSATTSSGSMNLQEAIRLRTAARSKQGPSSRLSPLSPVDYLKSPTSTASFIFSKSNKKVVIETKQKQEEKENVQNNVEDSTKVTSEGESKIVGRVPPLVAKKPKAKGKEAEASDAVEQTAGQETQLDGLKGSTVNWNVLKENLRVLSVRETNCEDPVAAQGQLLRLCAQTIESWLDPHHKVRRGAGDRNVRCVRQVRLYPSLWLPREQRGGHQRVRMNRPELRQRRRTSGNPLEGPSVVCSRRLNDFRHFSPCDHLFLPFTFEPRVRTLQSRLLVVITRSPMTMRTMGTGETRIFRVKLTASGWEHLPVTYPANLPKICSKTRCEEEADDQFDVGSVTHDHPQALTEEGTLTVSSSETMVVFIVMFVLLEFSGSEGQLETPPTICPWMAVPSTVPSTSTSLLFFSFCFVNNPPNPALLELERAERVQAGHHEGIMRPMPVHLLRLTKNPTVGSVMASQARPTNRMMEA</sequence>
<feature type="compositionally biased region" description="Polar residues" evidence="1">
    <location>
        <begin position="1317"/>
        <end position="1340"/>
    </location>
</feature>
<evidence type="ECO:0000313" key="3">
    <source>
        <dbReference type="Proteomes" id="UP000250572"/>
    </source>
</evidence>
<feature type="compositionally biased region" description="Polar residues" evidence="1">
    <location>
        <begin position="203"/>
        <end position="213"/>
    </location>
</feature>
<feature type="compositionally biased region" description="Low complexity" evidence="1">
    <location>
        <begin position="568"/>
        <end position="581"/>
    </location>
</feature>
<feature type="region of interest" description="Disordered" evidence="1">
    <location>
        <begin position="1304"/>
        <end position="1474"/>
    </location>
</feature>
<feature type="compositionally biased region" description="Basic and acidic residues" evidence="1">
    <location>
        <begin position="1499"/>
        <end position="1508"/>
    </location>
</feature>
<feature type="region of interest" description="Disordered" evidence="1">
    <location>
        <begin position="971"/>
        <end position="1009"/>
    </location>
</feature>
<evidence type="ECO:0000256" key="1">
    <source>
        <dbReference type="SAM" id="MobiDB-lite"/>
    </source>
</evidence>
<feature type="compositionally biased region" description="Low complexity" evidence="1">
    <location>
        <begin position="386"/>
        <end position="426"/>
    </location>
</feature>
<reference evidence="2 3" key="1">
    <citation type="journal article" date="2018" name="G3 (Bethesda)">
        <title>A High-Quality Reference Genome for the Invasive Mosquitofish Gambusia affinis Using a Chicago Library.</title>
        <authorList>
            <person name="Hoffberg S.L."/>
            <person name="Troendle N.J."/>
            <person name="Glenn T.C."/>
            <person name="Mahmud O."/>
            <person name="Louha S."/>
            <person name="Chalopin D."/>
            <person name="Bennetzen J.L."/>
            <person name="Mauricio R."/>
        </authorList>
    </citation>
    <scope>NUCLEOTIDE SEQUENCE [LARGE SCALE GENOMIC DNA]</scope>
    <source>
        <strain evidence="2">NE01/NJP1002.9</strain>
        <tissue evidence="2">Muscle</tissue>
    </source>
</reference>
<feature type="region of interest" description="Disordered" evidence="1">
    <location>
        <begin position="1239"/>
        <end position="1258"/>
    </location>
</feature>
<protein>
    <submittedName>
        <fullName evidence="2">Uncharacterized protein</fullName>
    </submittedName>
</protein>
<feature type="compositionally biased region" description="Pro residues" evidence="1">
    <location>
        <begin position="971"/>
        <end position="988"/>
    </location>
</feature>
<gene>
    <name evidence="2" type="ORF">CCH79_00004611</name>
</gene>
<feature type="region of interest" description="Disordered" evidence="1">
    <location>
        <begin position="1047"/>
        <end position="1120"/>
    </location>
</feature>
<feature type="compositionally biased region" description="Polar residues" evidence="1">
    <location>
        <begin position="1373"/>
        <end position="1386"/>
    </location>
</feature>
<feature type="region of interest" description="Disordered" evidence="1">
    <location>
        <begin position="1272"/>
        <end position="1291"/>
    </location>
</feature>
<dbReference type="PANTHER" id="PTHR23039:SF6">
    <property type="entry name" value="SIMILAR TO MKIAA1522 PROTEIN"/>
    <property type="match status" value="1"/>
</dbReference>
<feature type="compositionally biased region" description="Low complexity" evidence="1">
    <location>
        <begin position="186"/>
        <end position="202"/>
    </location>
</feature>
<dbReference type="GO" id="GO:0030154">
    <property type="term" value="P:cell differentiation"/>
    <property type="evidence" value="ECO:0007669"/>
    <property type="project" value="TreeGrafter"/>
</dbReference>
<feature type="region of interest" description="Disordered" evidence="1">
    <location>
        <begin position="262"/>
        <end position="287"/>
    </location>
</feature>
<feature type="compositionally biased region" description="Basic and acidic residues" evidence="1">
    <location>
        <begin position="1515"/>
        <end position="1527"/>
    </location>
</feature>
<dbReference type="Proteomes" id="UP000250572">
    <property type="component" value="Unassembled WGS sequence"/>
</dbReference>
<feature type="region of interest" description="Disordered" evidence="1">
    <location>
        <begin position="49"/>
        <end position="115"/>
    </location>
</feature>
<evidence type="ECO:0000313" key="2">
    <source>
        <dbReference type="EMBL" id="PWA16621.1"/>
    </source>
</evidence>
<dbReference type="EMBL" id="NHOQ01002481">
    <property type="protein sequence ID" value="PWA16621.1"/>
    <property type="molecule type" value="Genomic_DNA"/>
</dbReference>
<feature type="region of interest" description="Disordered" evidence="1">
    <location>
        <begin position="1499"/>
        <end position="1557"/>
    </location>
</feature>
<feature type="compositionally biased region" description="Basic residues" evidence="1">
    <location>
        <begin position="75"/>
        <end position="93"/>
    </location>
</feature>
<dbReference type="PANTHER" id="PTHR23039">
    <property type="entry name" value="NANCE-HORAN SYNDROME PROTEIN"/>
    <property type="match status" value="1"/>
</dbReference>
<feature type="region of interest" description="Disordered" evidence="1">
    <location>
        <begin position="730"/>
        <end position="770"/>
    </location>
</feature>
<accession>A0A315VCC1</accession>
<feature type="region of interest" description="Disordered" evidence="1">
    <location>
        <begin position="382"/>
        <end position="464"/>
    </location>
</feature>
<dbReference type="STRING" id="33528.ENSGAFP00000026129"/>
<feature type="region of interest" description="Disordered" evidence="1">
    <location>
        <begin position="174"/>
        <end position="231"/>
    </location>
</feature>
<feature type="compositionally biased region" description="Polar residues" evidence="1">
    <location>
        <begin position="1437"/>
        <end position="1448"/>
    </location>
</feature>
<name>A0A315VCC1_GAMAF</name>